<dbReference type="EMBL" id="KZ805513">
    <property type="protein sequence ID" value="PVH94984.1"/>
    <property type="molecule type" value="Genomic_DNA"/>
</dbReference>
<proteinExistence type="predicted"/>
<dbReference type="OrthoDB" id="5199481at2759"/>
<protein>
    <submittedName>
        <fullName evidence="1">Uncharacterized protein</fullName>
    </submittedName>
</protein>
<reference evidence="1 2" key="1">
    <citation type="journal article" date="2018" name="Sci. Rep.">
        <title>Comparative genomics provides insights into the lifestyle and reveals functional heterogeneity of dark septate endophytic fungi.</title>
        <authorList>
            <person name="Knapp D.G."/>
            <person name="Nemeth J.B."/>
            <person name="Barry K."/>
            <person name="Hainaut M."/>
            <person name="Henrissat B."/>
            <person name="Johnson J."/>
            <person name="Kuo A."/>
            <person name="Lim J.H.P."/>
            <person name="Lipzen A."/>
            <person name="Nolan M."/>
            <person name="Ohm R.A."/>
            <person name="Tamas L."/>
            <person name="Grigoriev I.V."/>
            <person name="Spatafora J.W."/>
            <person name="Nagy L.G."/>
            <person name="Kovacs G.M."/>
        </authorList>
    </citation>
    <scope>NUCLEOTIDE SEQUENCE [LARGE SCALE GENOMIC DNA]</scope>
    <source>
        <strain evidence="1 2">DSE2036</strain>
    </source>
</reference>
<evidence type="ECO:0000313" key="1">
    <source>
        <dbReference type="EMBL" id="PVH94984.1"/>
    </source>
</evidence>
<accession>A0A2V1DCY0</accession>
<name>A0A2V1DCY0_9PLEO</name>
<evidence type="ECO:0000313" key="2">
    <source>
        <dbReference type="Proteomes" id="UP000244855"/>
    </source>
</evidence>
<dbReference type="Proteomes" id="UP000244855">
    <property type="component" value="Unassembled WGS sequence"/>
</dbReference>
<sequence length="157" mass="17101">MGPPPAGTSFFNLRVTSSDAAVTNQWVTLKGKNYVLGGTTQSAAAKFFSIKYNATNTYSLLNSDDTRQVVLAGANTTLLYFTDVTSPTGAGIPAGQAWEWSVFTLDANKLWLNDGSTAKLRTWAAVKGTDNTYSVTLFDGMYSTVLYMHDRILSWTM</sequence>
<gene>
    <name evidence="1" type="ORF">DM02DRAFT_571995</name>
</gene>
<keyword evidence="2" id="KW-1185">Reference proteome</keyword>
<dbReference type="AlphaFoldDB" id="A0A2V1DCY0"/>
<organism evidence="1 2">
    <name type="scientific">Periconia macrospinosa</name>
    <dbReference type="NCBI Taxonomy" id="97972"/>
    <lineage>
        <taxon>Eukaryota</taxon>
        <taxon>Fungi</taxon>
        <taxon>Dikarya</taxon>
        <taxon>Ascomycota</taxon>
        <taxon>Pezizomycotina</taxon>
        <taxon>Dothideomycetes</taxon>
        <taxon>Pleosporomycetidae</taxon>
        <taxon>Pleosporales</taxon>
        <taxon>Massarineae</taxon>
        <taxon>Periconiaceae</taxon>
        <taxon>Periconia</taxon>
    </lineage>
</organism>